<comment type="caution">
    <text evidence="14">The sequence shown here is derived from an EMBL/GenBank/DDBJ whole genome shotgun (WGS) entry which is preliminary data.</text>
</comment>
<keyword evidence="15" id="KW-1185">Reference proteome</keyword>
<evidence type="ECO:0000313" key="15">
    <source>
        <dbReference type="Proteomes" id="UP000706039"/>
    </source>
</evidence>
<dbReference type="SMART" id="SM00387">
    <property type="entry name" value="HATPase_c"/>
    <property type="match status" value="1"/>
</dbReference>
<comment type="subcellular location">
    <subcellularLocation>
        <location evidence="2">Membrane</location>
    </subcellularLocation>
</comment>
<reference evidence="14 15" key="1">
    <citation type="submission" date="2021-08" db="EMBL/GenBank/DDBJ databases">
        <authorList>
            <person name="Tuo L."/>
        </authorList>
    </citation>
    <scope>NUCLEOTIDE SEQUENCE [LARGE SCALE GENOMIC DNA]</scope>
    <source>
        <strain evidence="14 15">JCM 31229</strain>
    </source>
</reference>
<proteinExistence type="predicted"/>
<evidence type="ECO:0000256" key="5">
    <source>
        <dbReference type="ARBA" id="ARBA00022679"/>
    </source>
</evidence>
<comment type="catalytic activity">
    <reaction evidence="1">
        <text>ATP + protein L-histidine = ADP + protein N-phospho-L-histidine.</text>
        <dbReference type="EC" id="2.7.13.3"/>
    </reaction>
</comment>
<dbReference type="PRINTS" id="PR00344">
    <property type="entry name" value="BCTRLSENSOR"/>
</dbReference>
<evidence type="ECO:0000259" key="13">
    <source>
        <dbReference type="PROSITE" id="PS50885"/>
    </source>
</evidence>
<keyword evidence="5" id="KW-0808">Transferase</keyword>
<name>A0ABS7PPF5_9SPHN</name>
<dbReference type="InterPro" id="IPR036097">
    <property type="entry name" value="HisK_dim/P_sf"/>
</dbReference>
<evidence type="ECO:0000256" key="4">
    <source>
        <dbReference type="ARBA" id="ARBA00022553"/>
    </source>
</evidence>
<dbReference type="SUPFAM" id="SSF55874">
    <property type="entry name" value="ATPase domain of HSP90 chaperone/DNA topoisomerase II/histidine kinase"/>
    <property type="match status" value="1"/>
</dbReference>
<accession>A0ABS7PPF5</accession>
<dbReference type="Pfam" id="PF02518">
    <property type="entry name" value="HATPase_c"/>
    <property type="match status" value="1"/>
</dbReference>
<dbReference type="PANTHER" id="PTHR45436">
    <property type="entry name" value="SENSOR HISTIDINE KINASE YKOH"/>
    <property type="match status" value="1"/>
</dbReference>
<sequence length="461" mass="48839">MASRRRSLTRSTTARLVVLAFLFQMLVTAGVLLFVQQASQHALIEEQQALVGELRDELRGAYAGGGQAEVKRLILTRLRSVRSDAVVILLADRAGMPVAGNIAAWPTVVPLDTDWRTIDLYRVGADQPEHMGVATSRLPDGSRLLTGHVIDANLRLTRVNAEAMLAALLIGLSLTLIGTLIFGRLLSRKIQNVVATAAAVGDGALAQRVPVDGSGDAFDALGQSINAMLQRIEALVSQLRMMTDGLAHDLRSPVTRLKSVLERAIVETRDTEALTALEKASAEADTLLSMLSTALLISRAEAGIGRESLVETDLAILLSDLVEVYGPLVEDRGFAIAADAPAGLAGRLHRELVSQAIGNLIENALNHGDGGSAITLTARDRDGILAIAVADNGPGIAADRRGEALRRFGRLDPSRHRPGSGLGLSLVEAVAGLHHGAIALEDNQPGLRVVMTLGPAIVRQQ</sequence>
<keyword evidence="4" id="KW-0597">Phosphoprotein</keyword>
<dbReference type="InterPro" id="IPR003661">
    <property type="entry name" value="HisK_dim/P_dom"/>
</dbReference>
<dbReference type="PROSITE" id="PS50885">
    <property type="entry name" value="HAMP"/>
    <property type="match status" value="1"/>
</dbReference>
<evidence type="ECO:0000256" key="6">
    <source>
        <dbReference type="ARBA" id="ARBA00022692"/>
    </source>
</evidence>
<dbReference type="Proteomes" id="UP000706039">
    <property type="component" value="Unassembled WGS sequence"/>
</dbReference>
<dbReference type="InterPro" id="IPR003594">
    <property type="entry name" value="HATPase_dom"/>
</dbReference>
<dbReference type="EC" id="2.7.13.3" evidence="3"/>
<dbReference type="Pfam" id="PF00512">
    <property type="entry name" value="HisKA"/>
    <property type="match status" value="1"/>
</dbReference>
<dbReference type="InterPro" id="IPR036890">
    <property type="entry name" value="HATPase_C_sf"/>
</dbReference>
<dbReference type="RefSeq" id="WP_222989669.1">
    <property type="nucleotide sequence ID" value="NZ_JAINVV010000004.1"/>
</dbReference>
<feature type="transmembrane region" description="Helical" evidence="11">
    <location>
        <begin position="12"/>
        <end position="35"/>
    </location>
</feature>
<dbReference type="EMBL" id="JAINVV010000004">
    <property type="protein sequence ID" value="MBY8822600.1"/>
    <property type="molecule type" value="Genomic_DNA"/>
</dbReference>
<feature type="domain" description="HAMP" evidence="13">
    <location>
        <begin position="184"/>
        <end position="237"/>
    </location>
</feature>
<feature type="transmembrane region" description="Helical" evidence="11">
    <location>
        <begin position="163"/>
        <end position="182"/>
    </location>
</feature>
<keyword evidence="6 11" id="KW-0812">Transmembrane</keyword>
<evidence type="ECO:0000256" key="7">
    <source>
        <dbReference type="ARBA" id="ARBA00022777"/>
    </source>
</evidence>
<dbReference type="PANTHER" id="PTHR45436:SF8">
    <property type="entry name" value="HISTIDINE KINASE"/>
    <property type="match status" value="1"/>
</dbReference>
<evidence type="ECO:0000256" key="1">
    <source>
        <dbReference type="ARBA" id="ARBA00000085"/>
    </source>
</evidence>
<dbReference type="SMART" id="SM00304">
    <property type="entry name" value="HAMP"/>
    <property type="match status" value="1"/>
</dbReference>
<dbReference type="InterPro" id="IPR004358">
    <property type="entry name" value="Sig_transdc_His_kin-like_C"/>
</dbReference>
<organism evidence="14 15">
    <name type="scientific">Sphingomonas colocasiae</name>
    <dbReference type="NCBI Taxonomy" id="1848973"/>
    <lineage>
        <taxon>Bacteria</taxon>
        <taxon>Pseudomonadati</taxon>
        <taxon>Pseudomonadota</taxon>
        <taxon>Alphaproteobacteria</taxon>
        <taxon>Sphingomonadales</taxon>
        <taxon>Sphingomonadaceae</taxon>
        <taxon>Sphingomonas</taxon>
    </lineage>
</organism>
<feature type="domain" description="Histidine kinase" evidence="12">
    <location>
        <begin position="245"/>
        <end position="457"/>
    </location>
</feature>
<protein>
    <recommendedName>
        <fullName evidence="3">histidine kinase</fullName>
        <ecNumber evidence="3">2.7.13.3</ecNumber>
    </recommendedName>
</protein>
<dbReference type="InterPro" id="IPR050428">
    <property type="entry name" value="TCS_sensor_his_kinase"/>
</dbReference>
<dbReference type="PROSITE" id="PS50109">
    <property type="entry name" value="HIS_KIN"/>
    <property type="match status" value="1"/>
</dbReference>
<evidence type="ECO:0000256" key="9">
    <source>
        <dbReference type="ARBA" id="ARBA00023012"/>
    </source>
</evidence>
<gene>
    <name evidence="14" type="ORF">K7G82_09870</name>
</gene>
<evidence type="ECO:0000256" key="2">
    <source>
        <dbReference type="ARBA" id="ARBA00004370"/>
    </source>
</evidence>
<dbReference type="SMART" id="SM00388">
    <property type="entry name" value="HisKA"/>
    <property type="match status" value="1"/>
</dbReference>
<evidence type="ECO:0000256" key="10">
    <source>
        <dbReference type="ARBA" id="ARBA00023136"/>
    </source>
</evidence>
<dbReference type="Pfam" id="PF00672">
    <property type="entry name" value="HAMP"/>
    <property type="match status" value="1"/>
</dbReference>
<keyword evidence="10 11" id="KW-0472">Membrane</keyword>
<evidence type="ECO:0000256" key="8">
    <source>
        <dbReference type="ARBA" id="ARBA00022989"/>
    </source>
</evidence>
<evidence type="ECO:0000259" key="12">
    <source>
        <dbReference type="PROSITE" id="PS50109"/>
    </source>
</evidence>
<dbReference type="InterPro" id="IPR005467">
    <property type="entry name" value="His_kinase_dom"/>
</dbReference>
<evidence type="ECO:0000256" key="3">
    <source>
        <dbReference type="ARBA" id="ARBA00012438"/>
    </source>
</evidence>
<dbReference type="Gene3D" id="1.10.287.130">
    <property type="match status" value="1"/>
</dbReference>
<keyword evidence="9" id="KW-0902">Two-component regulatory system</keyword>
<dbReference type="CDD" id="cd00075">
    <property type="entry name" value="HATPase"/>
    <property type="match status" value="1"/>
</dbReference>
<evidence type="ECO:0000256" key="11">
    <source>
        <dbReference type="SAM" id="Phobius"/>
    </source>
</evidence>
<keyword evidence="8 11" id="KW-1133">Transmembrane helix</keyword>
<dbReference type="SUPFAM" id="SSF158472">
    <property type="entry name" value="HAMP domain-like"/>
    <property type="match status" value="1"/>
</dbReference>
<dbReference type="Gene3D" id="3.30.565.10">
    <property type="entry name" value="Histidine kinase-like ATPase, C-terminal domain"/>
    <property type="match status" value="1"/>
</dbReference>
<dbReference type="InterPro" id="IPR003660">
    <property type="entry name" value="HAMP_dom"/>
</dbReference>
<keyword evidence="7" id="KW-0418">Kinase</keyword>
<dbReference type="SUPFAM" id="SSF47384">
    <property type="entry name" value="Homodimeric domain of signal transducing histidine kinase"/>
    <property type="match status" value="1"/>
</dbReference>
<dbReference type="CDD" id="cd00082">
    <property type="entry name" value="HisKA"/>
    <property type="match status" value="1"/>
</dbReference>
<evidence type="ECO:0000313" key="14">
    <source>
        <dbReference type="EMBL" id="MBY8822600.1"/>
    </source>
</evidence>